<organism evidence="1 2">
    <name type="scientific">Paractinoplanes ovalisporus</name>
    <dbReference type="NCBI Taxonomy" id="2810368"/>
    <lineage>
        <taxon>Bacteria</taxon>
        <taxon>Bacillati</taxon>
        <taxon>Actinomycetota</taxon>
        <taxon>Actinomycetes</taxon>
        <taxon>Micromonosporales</taxon>
        <taxon>Micromonosporaceae</taxon>
        <taxon>Paractinoplanes</taxon>
    </lineage>
</organism>
<accession>A0ABS2AU88</accession>
<protein>
    <submittedName>
        <fullName evidence="1">Uncharacterized protein</fullName>
    </submittedName>
</protein>
<comment type="caution">
    <text evidence="1">The sequence shown here is derived from an EMBL/GenBank/DDBJ whole genome shotgun (WGS) entry which is preliminary data.</text>
</comment>
<evidence type="ECO:0000313" key="2">
    <source>
        <dbReference type="Proteomes" id="UP000632138"/>
    </source>
</evidence>
<name>A0ABS2AU88_9ACTN</name>
<sequence>MVQGDDAMRPALTAQQADIHRRLTRLVSPGAAEFWREACDRMMETPVRPTTSHMVGHALREVDSAIRAVLEKRAMTLVDPSEIKKANKEGSRGNLQIAAICDDLQIPATHPLRAFWLGQNPEMPIGLHRRAHRNGLDYPRPVDADFRAFFGQMEALFDLILERFERRYRAVLDDLDLLLAEQHPTENHAERLAQNFPANETARRYFFTHASPAWLSALRAKDFFRNPPQPTTDLDGQVLALNRWPESEYLVRMAAEDPAATTEAVLDIPPTDNSYVIWDLTKVALVLPTDFGAQLVPTIVASVPGPYGMIAAEQIGDLALRLARAGHADAADQLVRSVLNDVPGRGHEPIRVYDYVSVVRGALPTVAAMVGLPAMEFTLGLLDTAVTVYGDDGEDQSRVWRPSLLTDENEPYGPSVRDALLDTALSIADQFLTAGTATLDEILGLLEQHRALIFRRMALHLVREHGHGEPETVRRYLLERGLLADEGAAYEFQLLLADAHGRLQTREVQQLVAVILAGPDLDNWRDRHTRTGDDLDVDAGLRDRADRWIRDRLAPLEPVLDADARSRYEHLIAEYGPAPDLTVAPLKVTFGWSSGDSPVDANDLEPMSTTDLVSFLASWQPPQDWRELDRSSINSALSASVVAVAEQRSRDAVALIGVEPAHAAAILEGFAVAATDHRALDWPTLIGFLTWIDEQAVAELFAGRTSRADRQWRRARYNVLHLIGLGLSYPEDGIPAACEPALAAIVGSASLDPDPDPQIERDDSSAALDAVRSTALHVILRIAVWKSQVDPAATSADVLSLVEQHCGTGDDSAAVQGTLGRALPLMYHLDAGWTREHLPDILPLSTGRETAWTATWRGYIDNQPPPDDLWEMLLPHYDRAVTELSPAGDEWAIYRASRLALHLGHRYWFGHIGLDDADQLLRRFYRQAPPRAAAVIVESVGRVLATAVPLKPERRERLITLWEFRLASADPAAAPDELGNIDAWYLSDAFDPAWALAQLHAAMSRDTTFHPSARVLTKMTEHAAQHPAVCLDIFELWLDHDPAYWDYARSLDDMQTVLHTAANAGEQQRIRVEHIVSRFAARGTEQLRSAL</sequence>
<reference evidence="1 2" key="1">
    <citation type="submission" date="2021-01" db="EMBL/GenBank/DDBJ databases">
        <title>Actinoplanes sp. nov. LDG1-06 isolated from lichen.</title>
        <authorList>
            <person name="Saeng-In P."/>
            <person name="Phongsopitanun W."/>
            <person name="Kanchanasin P."/>
            <person name="Yuki M."/>
            <person name="Kudo T."/>
            <person name="Ohkuma M."/>
            <person name="Tanasupawat S."/>
        </authorList>
    </citation>
    <scope>NUCLEOTIDE SEQUENCE [LARGE SCALE GENOMIC DNA]</scope>
    <source>
        <strain evidence="1 2">LDG1-06</strain>
    </source>
</reference>
<dbReference type="Proteomes" id="UP000632138">
    <property type="component" value="Unassembled WGS sequence"/>
</dbReference>
<evidence type="ECO:0000313" key="1">
    <source>
        <dbReference type="EMBL" id="MBM2623394.1"/>
    </source>
</evidence>
<proteinExistence type="predicted"/>
<dbReference type="RefSeq" id="WP_203383746.1">
    <property type="nucleotide sequence ID" value="NZ_JAENHP010000035.1"/>
</dbReference>
<keyword evidence="2" id="KW-1185">Reference proteome</keyword>
<gene>
    <name evidence="1" type="ORF">JIG36_48660</name>
</gene>
<dbReference type="EMBL" id="JAENHP010000035">
    <property type="protein sequence ID" value="MBM2623394.1"/>
    <property type="molecule type" value="Genomic_DNA"/>
</dbReference>